<comment type="subcellular location">
    <subcellularLocation>
        <location evidence="1">Membrane</location>
        <topology evidence="1">Multi-pass membrane protein</topology>
    </subcellularLocation>
</comment>
<evidence type="ECO:0000256" key="5">
    <source>
        <dbReference type="SAM" id="Phobius"/>
    </source>
</evidence>
<dbReference type="EMBL" id="CYSB01000039">
    <property type="protein sequence ID" value="CUH69397.1"/>
    <property type="molecule type" value="Genomic_DNA"/>
</dbReference>
<feature type="transmembrane region" description="Helical" evidence="5">
    <location>
        <begin position="75"/>
        <end position="93"/>
    </location>
</feature>
<keyword evidence="3 5" id="KW-1133">Transmembrane helix</keyword>
<evidence type="ECO:0000313" key="7">
    <source>
        <dbReference type="EMBL" id="CUH69397.1"/>
    </source>
</evidence>
<keyword evidence="4 5" id="KW-0472">Membrane</keyword>
<gene>
    <name evidence="7" type="ORF">TL5118_03357</name>
    <name evidence="8" type="ORF">TL5120_04140</name>
</gene>
<name>A0A0P1FYL7_9RHOB</name>
<dbReference type="AlphaFoldDB" id="A0A0P1FYL7"/>
<protein>
    <submittedName>
        <fullName evidence="7 8">Membrane protein</fullName>
    </submittedName>
</protein>
<accession>A0A0P1FYL7</accession>
<dbReference type="Proteomes" id="UP000051086">
    <property type="component" value="Unassembled WGS sequence"/>
</dbReference>
<sequence>MTDWFEYIAAFLGFFAAHNIPTRPATKAQLQGLLGKRGFSIGYSVLSLAVLYWLIMAAGRAPVVVLWDWAPWQNHVPFTAMALFCLILCLGVARPNPFSFGGRNNASFDPKRPGLIRYTRHPILLALALWAFAHLVPNGQLAHAILFTVFGLFALMGMRLIDRRKKREMPEWENLQNATRQAPYLHAPLSWGGLVLRLVIAVNLYIGLLHAHGPILGVYPAG</sequence>
<reference evidence="8 10" key="2">
    <citation type="submission" date="2015-09" db="EMBL/GenBank/DDBJ databases">
        <authorList>
            <consortium name="Swine Surveillance"/>
        </authorList>
    </citation>
    <scope>NUCLEOTIDE SEQUENCE [LARGE SCALE GENOMIC DNA]</scope>
    <source>
        <strain evidence="8 10">5120</strain>
    </source>
</reference>
<keyword evidence="9" id="KW-1185">Reference proteome</keyword>
<reference evidence="7 9" key="1">
    <citation type="submission" date="2015-09" db="EMBL/GenBank/DDBJ databases">
        <authorList>
            <person name="Rodrigo-Torres L."/>
            <person name="Arahal D.R."/>
        </authorList>
    </citation>
    <scope>NUCLEOTIDE SEQUENCE [LARGE SCALE GENOMIC DNA]</scope>
    <source>
        <strain evidence="7 9">CECT 5118</strain>
    </source>
</reference>
<evidence type="ECO:0000313" key="9">
    <source>
        <dbReference type="Proteomes" id="UP000051086"/>
    </source>
</evidence>
<organism evidence="8 10">
    <name type="scientific">Thalassovita autumnalis</name>
    <dbReference type="NCBI Taxonomy" id="2072972"/>
    <lineage>
        <taxon>Bacteria</taxon>
        <taxon>Pseudomonadati</taxon>
        <taxon>Pseudomonadota</taxon>
        <taxon>Alphaproteobacteria</taxon>
        <taxon>Rhodobacterales</taxon>
        <taxon>Roseobacteraceae</taxon>
        <taxon>Thalassovita</taxon>
    </lineage>
</organism>
<dbReference type="GO" id="GO:0016020">
    <property type="term" value="C:membrane"/>
    <property type="evidence" value="ECO:0007669"/>
    <property type="project" value="UniProtKB-SubCell"/>
</dbReference>
<dbReference type="Proteomes" id="UP000051887">
    <property type="component" value="Unassembled WGS sequence"/>
</dbReference>
<feature type="transmembrane region" description="Helical" evidence="5">
    <location>
        <begin position="114"/>
        <end position="135"/>
    </location>
</feature>
<evidence type="ECO:0000256" key="3">
    <source>
        <dbReference type="ARBA" id="ARBA00022989"/>
    </source>
</evidence>
<dbReference type="OrthoDB" id="7828645at2"/>
<proteinExistence type="predicted"/>
<feature type="transmembrane region" description="Helical" evidence="5">
    <location>
        <begin position="38"/>
        <end position="55"/>
    </location>
</feature>
<evidence type="ECO:0000313" key="10">
    <source>
        <dbReference type="Proteomes" id="UP000051887"/>
    </source>
</evidence>
<evidence type="ECO:0000256" key="2">
    <source>
        <dbReference type="ARBA" id="ARBA00022692"/>
    </source>
</evidence>
<feature type="domain" description="NnrU" evidence="6">
    <location>
        <begin position="8"/>
        <end position="220"/>
    </location>
</feature>
<feature type="transmembrane region" description="Helical" evidence="5">
    <location>
        <begin position="141"/>
        <end position="161"/>
    </location>
</feature>
<evidence type="ECO:0000256" key="4">
    <source>
        <dbReference type="ARBA" id="ARBA00023136"/>
    </source>
</evidence>
<evidence type="ECO:0000259" key="6">
    <source>
        <dbReference type="Pfam" id="PF07298"/>
    </source>
</evidence>
<dbReference type="InterPro" id="IPR009915">
    <property type="entry name" value="NnrU_dom"/>
</dbReference>
<evidence type="ECO:0000256" key="1">
    <source>
        <dbReference type="ARBA" id="ARBA00004141"/>
    </source>
</evidence>
<feature type="transmembrane region" description="Helical" evidence="5">
    <location>
        <begin position="182"/>
        <end position="206"/>
    </location>
</feature>
<evidence type="ECO:0000313" key="8">
    <source>
        <dbReference type="EMBL" id="CUH74320.1"/>
    </source>
</evidence>
<keyword evidence="2 5" id="KW-0812">Transmembrane</keyword>
<dbReference type="EMBL" id="CYSC01000044">
    <property type="protein sequence ID" value="CUH74320.1"/>
    <property type="molecule type" value="Genomic_DNA"/>
</dbReference>
<dbReference type="RefSeq" id="WP_058245432.1">
    <property type="nucleotide sequence ID" value="NZ_CYSB01000039.1"/>
</dbReference>
<dbReference type="Pfam" id="PF07298">
    <property type="entry name" value="NnrU"/>
    <property type="match status" value="1"/>
</dbReference>